<accession>A0AAV7NYN2</accession>
<dbReference type="Proteomes" id="UP001066276">
    <property type="component" value="Chromosome 8"/>
</dbReference>
<sequence>MLVLSVQDDLGRHLYTPLWLWKNLTKQIIADTALVSSGVKGLFRLLAQALKTKIPPKPFRNLGEKMEEVKVTRVGRGKGEQTGSNKRLTTAVAKPAVENMLRGVKTSESSITTPPTEIKVKGKSQSTIITFLEGGAQDMLPVHLTLPSESKVVGTESLPSSSSSSISGCIMNNDPSVNLKQGMPESEDSQREAREKNSGSYTEIKQPQAQQFDWSEQLEYRDGEGGTSILKSTTEEENLHKILSNTKTLGKIAGKDPQLVEWGKDNSDKFYSLTEESDLSSGDHSLGGSEDSETSETEDKTSSNEPTVRQLRRQRKSVKARPCAQGSPGNPSSTGGRNLKWDYAGIGLTDSSSINLTNQGSANGNKESDIGPPTYSPPAMGAEVGMLQSIYNSIKELQTETRIESRRARVATKRLQGTVSKVAKSCTEIETKLSLMEERIVTVEEDVVNLKEQNTMRDEQLTDVMWKLEDFENRQRRNNLRILGIPEGLERTNIRTYMINFLRGAFPELGNWSWENEL</sequence>
<gene>
    <name evidence="3" type="ORF">NDU88_009274</name>
</gene>
<feature type="region of interest" description="Disordered" evidence="2">
    <location>
        <begin position="153"/>
        <end position="215"/>
    </location>
</feature>
<reference evidence="3" key="1">
    <citation type="journal article" date="2022" name="bioRxiv">
        <title>Sequencing and chromosome-scale assembly of the giantPleurodeles waltlgenome.</title>
        <authorList>
            <person name="Brown T."/>
            <person name="Elewa A."/>
            <person name="Iarovenko S."/>
            <person name="Subramanian E."/>
            <person name="Araus A.J."/>
            <person name="Petzold A."/>
            <person name="Susuki M."/>
            <person name="Suzuki K.-i.T."/>
            <person name="Hayashi T."/>
            <person name="Toyoda A."/>
            <person name="Oliveira C."/>
            <person name="Osipova E."/>
            <person name="Leigh N.D."/>
            <person name="Simon A."/>
            <person name="Yun M.H."/>
        </authorList>
    </citation>
    <scope>NUCLEOTIDE SEQUENCE</scope>
    <source>
        <strain evidence="3">20211129_DDA</strain>
        <tissue evidence="3">Liver</tissue>
    </source>
</reference>
<feature type="compositionally biased region" description="Basic residues" evidence="2">
    <location>
        <begin position="310"/>
        <end position="319"/>
    </location>
</feature>
<proteinExistence type="predicted"/>
<protein>
    <submittedName>
        <fullName evidence="3">Uncharacterized protein</fullName>
    </submittedName>
</protein>
<organism evidence="3 4">
    <name type="scientific">Pleurodeles waltl</name>
    <name type="common">Iberian ribbed newt</name>
    <dbReference type="NCBI Taxonomy" id="8319"/>
    <lineage>
        <taxon>Eukaryota</taxon>
        <taxon>Metazoa</taxon>
        <taxon>Chordata</taxon>
        <taxon>Craniata</taxon>
        <taxon>Vertebrata</taxon>
        <taxon>Euteleostomi</taxon>
        <taxon>Amphibia</taxon>
        <taxon>Batrachia</taxon>
        <taxon>Caudata</taxon>
        <taxon>Salamandroidea</taxon>
        <taxon>Salamandridae</taxon>
        <taxon>Pleurodelinae</taxon>
        <taxon>Pleurodeles</taxon>
    </lineage>
</organism>
<feature type="region of interest" description="Disordered" evidence="2">
    <location>
        <begin position="275"/>
        <end position="338"/>
    </location>
</feature>
<feature type="coiled-coil region" evidence="1">
    <location>
        <begin position="426"/>
        <end position="453"/>
    </location>
</feature>
<feature type="compositionally biased region" description="Basic and acidic residues" evidence="2">
    <location>
        <begin position="188"/>
        <end position="197"/>
    </location>
</feature>
<evidence type="ECO:0000313" key="4">
    <source>
        <dbReference type="Proteomes" id="UP001066276"/>
    </source>
</evidence>
<name>A0AAV7NYN2_PLEWA</name>
<feature type="compositionally biased region" description="Low complexity" evidence="2">
    <location>
        <begin position="157"/>
        <end position="167"/>
    </location>
</feature>
<dbReference type="InterPro" id="IPR004244">
    <property type="entry name" value="Transposase_22"/>
</dbReference>
<dbReference type="AlphaFoldDB" id="A0AAV7NYN2"/>
<feature type="compositionally biased region" description="Polar residues" evidence="2">
    <location>
        <begin position="198"/>
        <end position="214"/>
    </location>
</feature>
<feature type="compositionally biased region" description="Polar residues" evidence="2">
    <location>
        <begin position="327"/>
        <end position="336"/>
    </location>
</feature>
<feature type="compositionally biased region" description="Low complexity" evidence="2">
    <location>
        <begin position="279"/>
        <end position="289"/>
    </location>
</feature>
<dbReference type="PANTHER" id="PTHR11505">
    <property type="entry name" value="L1 TRANSPOSABLE ELEMENT-RELATED"/>
    <property type="match status" value="1"/>
</dbReference>
<dbReference type="EMBL" id="JANPWB010000012">
    <property type="protein sequence ID" value="KAJ1121146.1"/>
    <property type="molecule type" value="Genomic_DNA"/>
</dbReference>
<comment type="caution">
    <text evidence="3">The sequence shown here is derived from an EMBL/GenBank/DDBJ whole genome shotgun (WGS) entry which is preliminary data.</text>
</comment>
<evidence type="ECO:0000256" key="1">
    <source>
        <dbReference type="SAM" id="Coils"/>
    </source>
</evidence>
<keyword evidence="4" id="KW-1185">Reference proteome</keyword>
<evidence type="ECO:0000256" key="2">
    <source>
        <dbReference type="SAM" id="MobiDB-lite"/>
    </source>
</evidence>
<keyword evidence="1" id="KW-0175">Coiled coil</keyword>
<evidence type="ECO:0000313" key="3">
    <source>
        <dbReference type="EMBL" id="KAJ1121146.1"/>
    </source>
</evidence>